<dbReference type="AlphaFoldDB" id="A0AAW9RUY8"/>
<comment type="caution">
    <text evidence="1">The sequence shown here is derived from an EMBL/GenBank/DDBJ whole genome shotgun (WGS) entry which is preliminary data.</text>
</comment>
<gene>
    <name evidence="1" type="ORF">AAG747_12380</name>
</gene>
<evidence type="ECO:0000313" key="1">
    <source>
        <dbReference type="EMBL" id="MEN7548712.1"/>
    </source>
</evidence>
<keyword evidence="2" id="KW-1185">Reference proteome</keyword>
<accession>A0AAW9RUY8</accession>
<name>A0AAW9RUY8_9BACT</name>
<proteinExistence type="predicted"/>
<dbReference type="RefSeq" id="WP_346821489.1">
    <property type="nucleotide sequence ID" value="NZ_JBDKWZ010000006.1"/>
</dbReference>
<protein>
    <submittedName>
        <fullName evidence="1">Uncharacterized protein</fullName>
    </submittedName>
</protein>
<evidence type="ECO:0000313" key="2">
    <source>
        <dbReference type="Proteomes" id="UP001403385"/>
    </source>
</evidence>
<reference evidence="1 2" key="1">
    <citation type="submission" date="2024-04" db="EMBL/GenBank/DDBJ databases">
        <title>Novel genus in family Flammeovirgaceae.</title>
        <authorList>
            <person name="Nguyen T.H."/>
            <person name="Vuong T.Q."/>
            <person name="Le H."/>
            <person name="Kim S.-G."/>
        </authorList>
    </citation>
    <scope>NUCLEOTIDE SEQUENCE [LARGE SCALE GENOMIC DNA]</scope>
    <source>
        <strain evidence="1 2">JCM 23209</strain>
    </source>
</reference>
<sequence length="77" mass="9178">MEYMGFGMDKEAYSRKPRESFKKFKELYGNDKLNIKRNKIADSKEFGSYELIRTAQEVKESKNLTLVTENTYLQRIK</sequence>
<organism evidence="1 2">
    <name type="scientific">Rapidithrix thailandica</name>
    <dbReference type="NCBI Taxonomy" id="413964"/>
    <lineage>
        <taxon>Bacteria</taxon>
        <taxon>Pseudomonadati</taxon>
        <taxon>Bacteroidota</taxon>
        <taxon>Cytophagia</taxon>
        <taxon>Cytophagales</taxon>
        <taxon>Flammeovirgaceae</taxon>
        <taxon>Rapidithrix</taxon>
    </lineage>
</organism>
<dbReference type="EMBL" id="JBDKWZ010000006">
    <property type="protein sequence ID" value="MEN7548712.1"/>
    <property type="molecule type" value="Genomic_DNA"/>
</dbReference>
<dbReference type="Proteomes" id="UP001403385">
    <property type="component" value="Unassembled WGS sequence"/>
</dbReference>